<reference evidence="1" key="1">
    <citation type="submission" date="2021-06" db="EMBL/GenBank/DDBJ databases">
        <title>Parelaphostrongylus tenuis whole genome reference sequence.</title>
        <authorList>
            <person name="Garwood T.J."/>
            <person name="Larsen P.A."/>
            <person name="Fountain-Jones N.M."/>
            <person name="Garbe J.R."/>
            <person name="Macchietto M.G."/>
            <person name="Kania S.A."/>
            <person name="Gerhold R.W."/>
            <person name="Richards J.E."/>
            <person name="Wolf T.M."/>
        </authorList>
    </citation>
    <scope>NUCLEOTIDE SEQUENCE</scope>
    <source>
        <strain evidence="1">MNPRO001-30</strain>
        <tissue evidence="1">Meninges</tissue>
    </source>
</reference>
<sequence>MDKTNYRVDFTKFQSTPRTTHTLGGRVSKKNQSAVLAAADISQIRIGNSLQPPWSNQTTIMDCYRETKIRTENVLGSAQFLKTDHPSI</sequence>
<organism evidence="1 2">
    <name type="scientific">Parelaphostrongylus tenuis</name>
    <name type="common">Meningeal worm</name>
    <dbReference type="NCBI Taxonomy" id="148309"/>
    <lineage>
        <taxon>Eukaryota</taxon>
        <taxon>Metazoa</taxon>
        <taxon>Ecdysozoa</taxon>
        <taxon>Nematoda</taxon>
        <taxon>Chromadorea</taxon>
        <taxon>Rhabditida</taxon>
        <taxon>Rhabditina</taxon>
        <taxon>Rhabditomorpha</taxon>
        <taxon>Strongyloidea</taxon>
        <taxon>Metastrongylidae</taxon>
        <taxon>Parelaphostrongylus</taxon>
    </lineage>
</organism>
<comment type="caution">
    <text evidence="1">The sequence shown here is derived from an EMBL/GenBank/DDBJ whole genome shotgun (WGS) entry which is preliminary data.</text>
</comment>
<protein>
    <submittedName>
        <fullName evidence="1">Uncharacterized protein</fullName>
    </submittedName>
</protein>
<accession>A0AAD5MEH1</accession>
<proteinExistence type="predicted"/>
<name>A0AAD5MEH1_PARTN</name>
<evidence type="ECO:0000313" key="2">
    <source>
        <dbReference type="Proteomes" id="UP001196413"/>
    </source>
</evidence>
<keyword evidence="2" id="KW-1185">Reference proteome</keyword>
<evidence type="ECO:0000313" key="1">
    <source>
        <dbReference type="EMBL" id="KAJ1347542.1"/>
    </source>
</evidence>
<dbReference type="EMBL" id="JAHQIW010000330">
    <property type="protein sequence ID" value="KAJ1347542.1"/>
    <property type="molecule type" value="Genomic_DNA"/>
</dbReference>
<gene>
    <name evidence="1" type="ORF">KIN20_002618</name>
</gene>
<dbReference type="AlphaFoldDB" id="A0AAD5MEH1"/>
<dbReference type="Proteomes" id="UP001196413">
    <property type="component" value="Unassembled WGS sequence"/>
</dbReference>